<proteinExistence type="predicted"/>
<organism evidence="1 2">
    <name type="scientific">Methanomethylophilus alvi</name>
    <dbReference type="NCBI Taxonomy" id="1291540"/>
    <lineage>
        <taxon>Archaea</taxon>
        <taxon>Methanobacteriati</taxon>
        <taxon>Thermoplasmatota</taxon>
        <taxon>Thermoplasmata</taxon>
        <taxon>Methanomassiliicoccales</taxon>
        <taxon>Methanomethylophilaceae</taxon>
        <taxon>Methanomethylophilus</taxon>
    </lineage>
</organism>
<accession>A0A3G3IIA8</accession>
<sequence>MTSRRKPDIEAESVRVKADEIENGGYFHARNTHGGNRMTASGRVKITVTKQHKDSGVRTDVRLPEPFFRAPNRTKSLSRSRLAVSVSSRKKTRTENKLIHVNYLVYM</sequence>
<evidence type="ECO:0000313" key="1">
    <source>
        <dbReference type="EMBL" id="AYQ55242.1"/>
    </source>
</evidence>
<dbReference type="GeneID" id="41321888"/>
<protein>
    <submittedName>
        <fullName evidence="1">Uncharacterized protein</fullName>
    </submittedName>
</protein>
<evidence type="ECO:0000313" key="2">
    <source>
        <dbReference type="Proteomes" id="UP000273278"/>
    </source>
</evidence>
<dbReference type="Proteomes" id="UP000273278">
    <property type="component" value="Chromosome"/>
</dbReference>
<gene>
    <name evidence="1" type="ORF">BKD89_05430</name>
</gene>
<name>A0A3G3IIA8_9ARCH</name>
<reference evidence="1 2" key="1">
    <citation type="submission" date="2016-10" db="EMBL/GenBank/DDBJ databases">
        <title>Complete genome of the TMA-utilizing, human hosted archaeon Methanomethylophilus alvus Gen. nov, sp. nov., strain Mx-05, derived from a pure culture.</title>
        <authorList>
            <person name="Brugere J.-F."/>
            <person name="Ben Hania W."/>
            <person name="Chaudhary P.P."/>
            <person name="Gaci N."/>
            <person name="Borrel G."/>
            <person name="Cao Van Tuat L."/>
            <person name="Fardeau M.-L."/>
            <person name="Harris H.M.B."/>
            <person name="O'Toole P.W."/>
            <person name="Ollivier B."/>
        </authorList>
    </citation>
    <scope>NUCLEOTIDE SEQUENCE [LARGE SCALE GENOMIC DNA]</scope>
    <source>
        <strain evidence="1 2">Mx-05</strain>
    </source>
</reference>
<dbReference type="AlphaFoldDB" id="A0A3G3IIA8"/>
<dbReference type="EMBL" id="CP017686">
    <property type="protein sequence ID" value="AYQ55242.1"/>
    <property type="molecule type" value="Genomic_DNA"/>
</dbReference>
<dbReference type="RefSeq" id="WP_048097819.1">
    <property type="nucleotide sequence ID" value="NZ_CP017686.1"/>
</dbReference>